<dbReference type="EMBL" id="BDSP01000206">
    <property type="protein sequence ID" value="GAX24143.1"/>
    <property type="molecule type" value="Genomic_DNA"/>
</dbReference>
<dbReference type="PANTHER" id="PTHR10900:SF77">
    <property type="entry name" value="FI19380P1"/>
    <property type="match status" value="1"/>
</dbReference>
<gene>
    <name evidence="3" type="ORF">FisN_9Hh396</name>
</gene>
<dbReference type="Proteomes" id="UP000198406">
    <property type="component" value="Unassembled WGS sequence"/>
</dbReference>
<dbReference type="SUPFAM" id="SSF82153">
    <property type="entry name" value="FAS1 domain"/>
    <property type="match status" value="1"/>
</dbReference>
<dbReference type="InterPro" id="IPR036378">
    <property type="entry name" value="FAS1_dom_sf"/>
</dbReference>
<dbReference type="Gene3D" id="2.30.180.10">
    <property type="entry name" value="FAS1 domain"/>
    <property type="match status" value="1"/>
</dbReference>
<evidence type="ECO:0000313" key="3">
    <source>
        <dbReference type="EMBL" id="GAX24143.1"/>
    </source>
</evidence>
<reference evidence="3 4" key="1">
    <citation type="journal article" date="2015" name="Plant Cell">
        <title>Oil accumulation by the oleaginous diatom Fistulifera solaris as revealed by the genome and transcriptome.</title>
        <authorList>
            <person name="Tanaka T."/>
            <person name="Maeda Y."/>
            <person name="Veluchamy A."/>
            <person name="Tanaka M."/>
            <person name="Abida H."/>
            <person name="Marechal E."/>
            <person name="Bowler C."/>
            <person name="Muto M."/>
            <person name="Sunaga Y."/>
            <person name="Tanaka M."/>
            <person name="Yoshino T."/>
            <person name="Taniguchi T."/>
            <person name="Fukuda Y."/>
            <person name="Nemoto M."/>
            <person name="Matsumoto M."/>
            <person name="Wong P.S."/>
            <person name="Aburatani S."/>
            <person name="Fujibuchi W."/>
        </authorList>
    </citation>
    <scope>NUCLEOTIDE SEQUENCE [LARGE SCALE GENOMIC DNA]</scope>
    <source>
        <strain evidence="3 4">JPCC DA0580</strain>
    </source>
</reference>
<comment type="caution">
    <text evidence="3">The sequence shown here is derived from an EMBL/GenBank/DDBJ whole genome shotgun (WGS) entry which is preliminary data.</text>
</comment>
<sequence>MVCDSSLLSTLCTLITQLGLDNVLAEGSWTLFAPINEAFTALGGLLDSIASETELLTNVLLYHLTEGVVSSSDLQCNVSIAMTNGVNTTTMCDGDTIFQTGEANAEKLQPQIVFPDIQACSGLLHLTNQVILPNLENSSSLSDPEEQTQDECETVGT</sequence>
<dbReference type="InterPro" id="IPR050904">
    <property type="entry name" value="Adhesion/Biosynth-related"/>
</dbReference>
<organism evidence="3 4">
    <name type="scientific">Fistulifera solaris</name>
    <name type="common">Oleaginous diatom</name>
    <dbReference type="NCBI Taxonomy" id="1519565"/>
    <lineage>
        <taxon>Eukaryota</taxon>
        <taxon>Sar</taxon>
        <taxon>Stramenopiles</taxon>
        <taxon>Ochrophyta</taxon>
        <taxon>Bacillariophyta</taxon>
        <taxon>Bacillariophyceae</taxon>
        <taxon>Bacillariophycidae</taxon>
        <taxon>Naviculales</taxon>
        <taxon>Naviculaceae</taxon>
        <taxon>Fistulifera</taxon>
    </lineage>
</organism>
<keyword evidence="4" id="KW-1185">Reference proteome</keyword>
<protein>
    <recommendedName>
        <fullName evidence="2">FAS1 domain-containing protein</fullName>
    </recommendedName>
</protein>
<dbReference type="SMART" id="SM00554">
    <property type="entry name" value="FAS1"/>
    <property type="match status" value="1"/>
</dbReference>
<dbReference type="PROSITE" id="PS50213">
    <property type="entry name" value="FAS1"/>
    <property type="match status" value="1"/>
</dbReference>
<dbReference type="InParanoid" id="A0A1Z5KCZ9"/>
<evidence type="ECO:0000256" key="1">
    <source>
        <dbReference type="SAM" id="MobiDB-lite"/>
    </source>
</evidence>
<dbReference type="AlphaFoldDB" id="A0A1Z5KCZ9"/>
<proteinExistence type="predicted"/>
<dbReference type="Pfam" id="PF02469">
    <property type="entry name" value="Fasciclin"/>
    <property type="match status" value="1"/>
</dbReference>
<evidence type="ECO:0000259" key="2">
    <source>
        <dbReference type="PROSITE" id="PS50213"/>
    </source>
</evidence>
<name>A0A1Z5KCZ9_FISSO</name>
<dbReference type="InterPro" id="IPR000782">
    <property type="entry name" value="FAS1_domain"/>
</dbReference>
<feature type="region of interest" description="Disordered" evidence="1">
    <location>
        <begin position="136"/>
        <end position="157"/>
    </location>
</feature>
<feature type="compositionally biased region" description="Acidic residues" evidence="1">
    <location>
        <begin position="143"/>
        <end position="157"/>
    </location>
</feature>
<dbReference type="PANTHER" id="PTHR10900">
    <property type="entry name" value="PERIOSTIN-RELATED"/>
    <property type="match status" value="1"/>
</dbReference>
<accession>A0A1Z5KCZ9</accession>
<dbReference type="OrthoDB" id="44517at2759"/>
<evidence type="ECO:0000313" key="4">
    <source>
        <dbReference type="Proteomes" id="UP000198406"/>
    </source>
</evidence>
<feature type="domain" description="FAS1" evidence="2">
    <location>
        <begin position="1"/>
        <end position="131"/>
    </location>
</feature>